<feature type="region of interest" description="Disordered" evidence="1">
    <location>
        <begin position="336"/>
        <end position="380"/>
    </location>
</feature>
<dbReference type="PROSITE" id="PS51781">
    <property type="entry name" value="SH3B"/>
    <property type="match status" value="2"/>
</dbReference>
<keyword evidence="5" id="KW-1185">Reference proteome</keyword>
<feature type="region of interest" description="Disordered" evidence="1">
    <location>
        <begin position="240"/>
        <end position="267"/>
    </location>
</feature>
<evidence type="ECO:0000256" key="2">
    <source>
        <dbReference type="SAM" id="Phobius"/>
    </source>
</evidence>
<evidence type="ECO:0000313" key="5">
    <source>
        <dbReference type="Proteomes" id="UP000001299"/>
    </source>
</evidence>
<dbReference type="EMBL" id="CP001810">
    <property type="protein sequence ID" value="ADL34864.1"/>
    <property type="molecule type" value="Genomic_DNA"/>
</dbReference>
<proteinExistence type="predicted"/>
<dbReference type="SMART" id="SM00287">
    <property type="entry name" value="SH3b"/>
    <property type="match status" value="2"/>
</dbReference>
<dbReference type="PANTHER" id="PTHR34408:SF1">
    <property type="entry name" value="GLYCOSYL HYDROLASE FAMILY 19 DOMAIN-CONTAINING PROTEIN HI_1415"/>
    <property type="match status" value="1"/>
</dbReference>
<accession>E0RVL5</accession>
<dbReference type="AlphaFoldDB" id="E0RVL5"/>
<gene>
    <name evidence="4" type="ordered locus">bpr_I2131</name>
</gene>
<feature type="domain" description="SH3b" evidence="3">
    <location>
        <begin position="270"/>
        <end position="334"/>
    </location>
</feature>
<reference evidence="4 5" key="1">
    <citation type="journal article" date="2010" name="PLoS ONE">
        <title>The glycobiome of the rumen bacterium Butyrivibrio proteoclasticus B316(T) highlights adaptation to a polysaccharide-rich environment.</title>
        <authorList>
            <person name="Kelly W.J."/>
            <person name="Leahy S.C."/>
            <person name="Altermann E."/>
            <person name="Yeoman C.J."/>
            <person name="Dunne J.C."/>
            <person name="Kong Z."/>
            <person name="Pacheco D.M."/>
            <person name="Li D."/>
            <person name="Noel S.J."/>
            <person name="Moon C.D."/>
            <person name="Cookson A.L."/>
            <person name="Attwood G.T."/>
        </authorList>
    </citation>
    <scope>NUCLEOTIDE SEQUENCE [LARGE SCALE GENOMIC DNA]</scope>
    <source>
        <strain evidence="5">ATCC 51982 / DSM 14932 / B316</strain>
    </source>
</reference>
<feature type="transmembrane region" description="Helical" evidence="2">
    <location>
        <begin position="25"/>
        <end position="45"/>
    </location>
</feature>
<dbReference type="Pfam" id="PF08239">
    <property type="entry name" value="SH3_3"/>
    <property type="match status" value="2"/>
</dbReference>
<dbReference type="eggNOG" id="COG3103">
    <property type="taxonomic scope" value="Bacteria"/>
</dbReference>
<keyword evidence="2" id="KW-0472">Membrane</keyword>
<keyword evidence="2" id="KW-1133">Transmembrane helix</keyword>
<dbReference type="InterPro" id="IPR003646">
    <property type="entry name" value="SH3-like_bac-type"/>
</dbReference>
<dbReference type="PANTHER" id="PTHR34408">
    <property type="entry name" value="FAMILY PROTEIN, PUTATIVE-RELATED"/>
    <property type="match status" value="1"/>
</dbReference>
<protein>
    <submittedName>
        <fullName evidence="4">Bacterial SH3 domain-containing protein</fullName>
    </submittedName>
</protein>
<feature type="compositionally biased region" description="Polar residues" evidence="1">
    <location>
        <begin position="350"/>
        <end position="374"/>
    </location>
</feature>
<evidence type="ECO:0000313" key="4">
    <source>
        <dbReference type="EMBL" id="ADL34864.1"/>
    </source>
</evidence>
<evidence type="ECO:0000259" key="3">
    <source>
        <dbReference type="PROSITE" id="PS51781"/>
    </source>
</evidence>
<sequence>MKKKNYSFRNDRKNIFALLGDNKKYLMPILFVLAVILTVVIALNANKRTKEIAASVADASLESTLEITEVIPMAENAYEDVNYLINEYYTALANGDSDTIKSIYKGLEDTQLLKAVAASDYIEEFRVVTVYTKPGPVAGSYVAYVYNEVKLFDYDKAVPGLESLYICTDDNGNLYINGDIANANEIEYLKQVNLQEDVIDLNNKVATEYNEMVNSDEALAEFLTKMRAGLQVSVGEALASSEASSDSATEETSSDDSASEATSEAAVATVTTHTIRATDVINIRSSDSETADVISKTAKGEEFKQLEALANGWSKIEYKGGIAYVKTEFFEVVGEETTEVDNSENEDGDQNTQSADASQTTVKSSDTGKMQVSDTVRLRKSQSTESEVLEMIYSGSTVNVVEQYASGWAKVEYNKKTGYIKSEFLTKE</sequence>
<dbReference type="HOGENOM" id="CLU_048722_0_0_9"/>
<dbReference type="RefSeq" id="WP_013281518.1">
    <property type="nucleotide sequence ID" value="NC_014387.1"/>
</dbReference>
<evidence type="ECO:0000256" key="1">
    <source>
        <dbReference type="SAM" id="MobiDB-lite"/>
    </source>
</evidence>
<dbReference type="KEGG" id="bpb:bpr_I2131"/>
<feature type="domain" description="SH3b" evidence="3">
    <location>
        <begin position="365"/>
        <end position="428"/>
    </location>
</feature>
<feature type="compositionally biased region" description="Acidic residues" evidence="1">
    <location>
        <begin position="336"/>
        <end position="349"/>
    </location>
</feature>
<keyword evidence="2" id="KW-0812">Transmembrane</keyword>
<dbReference type="Proteomes" id="UP000001299">
    <property type="component" value="Chromosome 1"/>
</dbReference>
<dbReference type="InterPro" id="IPR052354">
    <property type="entry name" value="Cell_Wall_Dynamics_Protein"/>
</dbReference>
<dbReference type="STRING" id="515622.bpr_I2131"/>
<name>E0RVL5_BUTPB</name>
<feature type="compositionally biased region" description="Acidic residues" evidence="1">
    <location>
        <begin position="248"/>
        <end position="258"/>
    </location>
</feature>
<organism evidence="4 5">
    <name type="scientific">Butyrivibrio proteoclasticus (strain ATCC 51982 / DSM 14932 / B316)</name>
    <name type="common">Clostridium proteoclasticum</name>
    <dbReference type="NCBI Taxonomy" id="515622"/>
    <lineage>
        <taxon>Bacteria</taxon>
        <taxon>Bacillati</taxon>
        <taxon>Bacillota</taxon>
        <taxon>Clostridia</taxon>
        <taxon>Lachnospirales</taxon>
        <taxon>Lachnospiraceae</taxon>
        <taxon>Butyrivibrio</taxon>
    </lineage>
</organism>
<dbReference type="Gene3D" id="2.30.30.40">
    <property type="entry name" value="SH3 Domains"/>
    <property type="match status" value="2"/>
</dbReference>